<comment type="similarity">
    <text evidence="1">Belongs to the eukaryotic ribosomal protein eL19 family.</text>
</comment>
<sequence length="137" mass="16194">MKIGEGRVWIDPERIDYVEAAITREEIRKLVREGVIKSLPQTGVCRVRARILKEKRKKGLRRGPGGKSGPARSKISKKQAWMNRIRPLRKRMTELKDTRAISESDYRKLYDMSESGVFKSKAELERYIRTHNLWRRR</sequence>
<dbReference type="InterPro" id="IPR015972">
    <property type="entry name" value="Ribosomal_eL19_dom1"/>
</dbReference>
<dbReference type="GO" id="GO:0022625">
    <property type="term" value="C:cytosolic large ribosomal subunit"/>
    <property type="evidence" value="ECO:0007669"/>
    <property type="project" value="InterPro"/>
</dbReference>
<dbReference type="Gene3D" id="1.10.1650.10">
    <property type="match status" value="1"/>
</dbReference>
<protein>
    <recommendedName>
        <fullName evidence="5">Large ribosomal subunit protein eL19 domain-containing protein</fullName>
    </recommendedName>
</protein>
<organism evidence="6 7">
    <name type="scientific">miscellaneous Crenarchaeota group-1 archaeon SG8-32-1</name>
    <dbReference type="NCBI Taxonomy" id="1685124"/>
    <lineage>
        <taxon>Archaea</taxon>
        <taxon>Candidatus Bathyarchaeota</taxon>
        <taxon>MCG-1</taxon>
    </lineage>
</organism>
<dbReference type="InterPro" id="IPR057259">
    <property type="entry name" value="Ribosomal_L19e"/>
</dbReference>
<dbReference type="InterPro" id="IPR039547">
    <property type="entry name" value="Ribosomal_eL19"/>
</dbReference>
<proteinExistence type="inferred from homology"/>
<dbReference type="InterPro" id="IPR000196">
    <property type="entry name" value="Ribosomal_eL19_dom"/>
</dbReference>
<dbReference type="EMBL" id="LFWU01000015">
    <property type="protein sequence ID" value="KON34047.1"/>
    <property type="molecule type" value="Genomic_DNA"/>
</dbReference>
<reference evidence="6 7" key="1">
    <citation type="submission" date="2015-06" db="EMBL/GenBank/DDBJ databases">
        <title>New insights into the roles of widespread benthic archaea in carbon and nitrogen cycling.</title>
        <authorList>
            <person name="Lazar C.S."/>
            <person name="Baker B.J."/>
            <person name="Seitz K.W."/>
            <person name="Hyde A.S."/>
            <person name="Dick G.J."/>
            <person name="Hinrichs K.-U."/>
            <person name="Teske A.P."/>
        </authorList>
    </citation>
    <scope>NUCLEOTIDE SEQUENCE [LARGE SCALE GENOMIC DNA]</scope>
    <source>
        <strain evidence="6">SG8-32-1</strain>
    </source>
</reference>
<dbReference type="NCBIfam" id="NF006343">
    <property type="entry name" value="PRK08570.1"/>
    <property type="match status" value="1"/>
</dbReference>
<gene>
    <name evidence="6" type="ORF">AC477_00840</name>
</gene>
<evidence type="ECO:0000259" key="5">
    <source>
        <dbReference type="SMART" id="SM01416"/>
    </source>
</evidence>
<evidence type="ECO:0000313" key="6">
    <source>
        <dbReference type="EMBL" id="KON34047.1"/>
    </source>
</evidence>
<dbReference type="PANTHER" id="PTHR10722">
    <property type="entry name" value="60S RIBOSOMAL PROTEIN L19"/>
    <property type="match status" value="1"/>
</dbReference>
<dbReference type="GO" id="GO:0003723">
    <property type="term" value="F:RNA binding"/>
    <property type="evidence" value="ECO:0007669"/>
    <property type="project" value="InterPro"/>
</dbReference>
<dbReference type="GO" id="GO:0006412">
    <property type="term" value="P:translation"/>
    <property type="evidence" value="ECO:0007669"/>
    <property type="project" value="InterPro"/>
</dbReference>
<feature type="region of interest" description="Disordered" evidence="4">
    <location>
        <begin position="55"/>
        <end position="80"/>
    </location>
</feature>
<dbReference type="Gene3D" id="1.10.1200.240">
    <property type="match status" value="1"/>
</dbReference>
<dbReference type="Pfam" id="PF01280">
    <property type="entry name" value="Ribosomal_L19e"/>
    <property type="match status" value="1"/>
</dbReference>
<dbReference type="SUPFAM" id="SSF48140">
    <property type="entry name" value="Ribosomal protein L19 (L19e)"/>
    <property type="match status" value="1"/>
</dbReference>
<accession>A0A0M0BZN0</accession>
<dbReference type="InterPro" id="IPR035970">
    <property type="entry name" value="60S_ribosomal_eL19_sf"/>
</dbReference>
<evidence type="ECO:0000313" key="7">
    <source>
        <dbReference type="Proteomes" id="UP000037237"/>
    </source>
</evidence>
<dbReference type="Proteomes" id="UP000037237">
    <property type="component" value="Unassembled WGS sequence"/>
</dbReference>
<dbReference type="InterPro" id="IPR057260">
    <property type="entry name" value="Ribosomal_L19e_C"/>
</dbReference>
<evidence type="ECO:0000256" key="4">
    <source>
        <dbReference type="SAM" id="MobiDB-lite"/>
    </source>
</evidence>
<dbReference type="Pfam" id="PF25476">
    <property type="entry name" value="Ribosomal_L19e_C"/>
    <property type="match status" value="1"/>
</dbReference>
<dbReference type="SMART" id="SM01416">
    <property type="entry name" value="Ribosomal_L19e"/>
    <property type="match status" value="1"/>
</dbReference>
<comment type="caution">
    <text evidence="6">The sequence shown here is derived from an EMBL/GenBank/DDBJ whole genome shotgun (WGS) entry which is preliminary data.</text>
</comment>
<evidence type="ECO:0000256" key="3">
    <source>
        <dbReference type="ARBA" id="ARBA00023274"/>
    </source>
</evidence>
<name>A0A0M0BZN0_9ARCH</name>
<keyword evidence="3" id="KW-0687">Ribonucleoprotein</keyword>
<dbReference type="GO" id="GO:0003735">
    <property type="term" value="F:structural constituent of ribosome"/>
    <property type="evidence" value="ECO:0007669"/>
    <property type="project" value="InterPro"/>
</dbReference>
<evidence type="ECO:0000256" key="2">
    <source>
        <dbReference type="ARBA" id="ARBA00022980"/>
    </source>
</evidence>
<evidence type="ECO:0000256" key="1">
    <source>
        <dbReference type="ARBA" id="ARBA00011082"/>
    </source>
</evidence>
<keyword evidence="2" id="KW-0689">Ribosomal protein</keyword>
<dbReference type="AlphaFoldDB" id="A0A0M0BZN0"/>
<feature type="domain" description="Large ribosomal subunit protein eL19" evidence="5">
    <location>
        <begin position="1"/>
        <end position="132"/>
    </location>
</feature>